<accession>A0ACC2I2T6</accession>
<keyword evidence="2" id="KW-1185">Reference proteome</keyword>
<proteinExistence type="predicted"/>
<evidence type="ECO:0000313" key="2">
    <source>
        <dbReference type="Proteomes" id="UP001153331"/>
    </source>
</evidence>
<comment type="caution">
    <text evidence="1">The sequence shown here is derived from an EMBL/GenBank/DDBJ whole genome shotgun (WGS) entry which is preliminary data.</text>
</comment>
<name>A0ACC2I2T6_9PLEO</name>
<dbReference type="EMBL" id="JAPHNI010000585">
    <property type="protein sequence ID" value="KAJ8109667.1"/>
    <property type="molecule type" value="Genomic_DNA"/>
</dbReference>
<reference evidence="1" key="1">
    <citation type="submission" date="2022-11" db="EMBL/GenBank/DDBJ databases">
        <title>Genome Sequence of Boeremia exigua.</title>
        <authorList>
            <person name="Buettner E."/>
        </authorList>
    </citation>
    <scope>NUCLEOTIDE SEQUENCE</scope>
    <source>
        <strain evidence="1">CU02</strain>
    </source>
</reference>
<gene>
    <name evidence="1" type="ORF">OPT61_g7291</name>
</gene>
<evidence type="ECO:0000313" key="1">
    <source>
        <dbReference type="EMBL" id="KAJ8109667.1"/>
    </source>
</evidence>
<dbReference type="Proteomes" id="UP001153331">
    <property type="component" value="Unassembled WGS sequence"/>
</dbReference>
<protein>
    <submittedName>
        <fullName evidence="1">Uncharacterized protein</fullName>
    </submittedName>
</protein>
<organism evidence="1 2">
    <name type="scientific">Boeremia exigua</name>
    <dbReference type="NCBI Taxonomy" id="749465"/>
    <lineage>
        <taxon>Eukaryota</taxon>
        <taxon>Fungi</taxon>
        <taxon>Dikarya</taxon>
        <taxon>Ascomycota</taxon>
        <taxon>Pezizomycotina</taxon>
        <taxon>Dothideomycetes</taxon>
        <taxon>Pleosporomycetidae</taxon>
        <taxon>Pleosporales</taxon>
        <taxon>Pleosporineae</taxon>
        <taxon>Didymellaceae</taxon>
        <taxon>Boeremia</taxon>
    </lineage>
</organism>
<sequence>MLFISTLSAMATALALLTPGAMAADFDVRYSPQRGCGGGAGPERGLYKGACVPVAATTYSLRVIDHRIGLKIRGYTGGNCEGNPVTAFSSHQCHELPGVWSIRVEDE</sequence>